<sequence length="61" mass="6837">MSEKQSQKFWNRNVIGGIVLILVGIVQILIDKMFYLSGILLMLGGAFYLGDSIIKFKKSNS</sequence>
<protein>
    <submittedName>
        <fullName evidence="2">Uncharacterized protein</fullName>
    </submittedName>
</protein>
<dbReference type="AlphaFoldDB" id="A0A1M5NEB0"/>
<keyword evidence="1" id="KW-0812">Transmembrane</keyword>
<evidence type="ECO:0000313" key="2">
    <source>
        <dbReference type="EMBL" id="SHG87797.1"/>
    </source>
</evidence>
<keyword evidence="1" id="KW-0472">Membrane</keyword>
<dbReference type="STRING" id="930117.SAMN05216225_10778"/>
<keyword evidence="3" id="KW-1185">Reference proteome</keyword>
<dbReference type="RefSeq" id="WP_072892054.1">
    <property type="nucleotide sequence ID" value="NZ_FQVW01000077.1"/>
</dbReference>
<accession>A0A1M5NEB0</accession>
<reference evidence="2 3" key="1">
    <citation type="submission" date="2016-11" db="EMBL/GenBank/DDBJ databases">
        <authorList>
            <person name="Jaros S."/>
            <person name="Januszkiewicz K."/>
            <person name="Wedrychowicz H."/>
        </authorList>
    </citation>
    <scope>NUCLEOTIDE SEQUENCE [LARGE SCALE GENOMIC DNA]</scope>
    <source>
        <strain evidence="2 3">IBRC-M 10683</strain>
    </source>
</reference>
<dbReference type="Proteomes" id="UP000183988">
    <property type="component" value="Unassembled WGS sequence"/>
</dbReference>
<feature type="transmembrane region" description="Helical" evidence="1">
    <location>
        <begin position="12"/>
        <end position="30"/>
    </location>
</feature>
<proteinExistence type="predicted"/>
<evidence type="ECO:0000256" key="1">
    <source>
        <dbReference type="SAM" id="Phobius"/>
    </source>
</evidence>
<gene>
    <name evidence="2" type="ORF">SAMN05216225_10778</name>
</gene>
<dbReference type="EMBL" id="FQVW01000077">
    <property type="protein sequence ID" value="SHG87797.1"/>
    <property type="molecule type" value="Genomic_DNA"/>
</dbReference>
<name>A0A1M5NEB0_9BACI</name>
<evidence type="ECO:0000313" key="3">
    <source>
        <dbReference type="Proteomes" id="UP000183988"/>
    </source>
</evidence>
<organism evidence="2 3">
    <name type="scientific">Ornithinibacillus halophilus</name>
    <dbReference type="NCBI Taxonomy" id="930117"/>
    <lineage>
        <taxon>Bacteria</taxon>
        <taxon>Bacillati</taxon>
        <taxon>Bacillota</taxon>
        <taxon>Bacilli</taxon>
        <taxon>Bacillales</taxon>
        <taxon>Bacillaceae</taxon>
        <taxon>Ornithinibacillus</taxon>
    </lineage>
</organism>
<keyword evidence="1" id="KW-1133">Transmembrane helix</keyword>
<feature type="transmembrane region" description="Helical" evidence="1">
    <location>
        <begin position="36"/>
        <end position="54"/>
    </location>
</feature>